<evidence type="ECO:0000313" key="1">
    <source>
        <dbReference type="EMBL" id="TWW70463.1"/>
    </source>
</evidence>
<comment type="caution">
    <text evidence="1">The sequence shown here is derived from an EMBL/GenBank/DDBJ whole genome shotgun (WGS) entry which is preliminary data.</text>
</comment>
<sequence length="164" mass="17885">MCVSPEKPEPVAASGYRREPDRMLASPFRIKAGASADGPVSRRAFTLKVWPGGLFRPFRQLHAEGDLNAFQAELGSSNIEPTRSARHYGSDSRTLAFWSRNSLPAPGRPLRSGRSWNTAGASLWTRFLPINRAALTVTSSLIPNSYCGGVLTISSTISLEFFSN</sequence>
<dbReference type="AlphaFoldDB" id="A0A5C6NT56"/>
<protein>
    <submittedName>
        <fullName evidence="1">Uncharacterized protein</fullName>
    </submittedName>
</protein>
<accession>A0A5C6NT56</accession>
<evidence type="ECO:0000313" key="2">
    <source>
        <dbReference type="Proteomes" id="UP000324091"/>
    </source>
</evidence>
<name>A0A5C6NT56_9TELE</name>
<gene>
    <name evidence="1" type="ORF">D4764_18G0012690</name>
</gene>
<dbReference type="Proteomes" id="UP000324091">
    <property type="component" value="Chromosome 18"/>
</dbReference>
<dbReference type="EMBL" id="RHFK02000010">
    <property type="protein sequence ID" value="TWW70463.1"/>
    <property type="molecule type" value="Genomic_DNA"/>
</dbReference>
<proteinExistence type="predicted"/>
<organism evidence="1 2">
    <name type="scientific">Takifugu flavidus</name>
    <name type="common">sansaifugu</name>
    <dbReference type="NCBI Taxonomy" id="433684"/>
    <lineage>
        <taxon>Eukaryota</taxon>
        <taxon>Metazoa</taxon>
        <taxon>Chordata</taxon>
        <taxon>Craniata</taxon>
        <taxon>Vertebrata</taxon>
        <taxon>Euteleostomi</taxon>
        <taxon>Actinopterygii</taxon>
        <taxon>Neopterygii</taxon>
        <taxon>Teleostei</taxon>
        <taxon>Neoteleostei</taxon>
        <taxon>Acanthomorphata</taxon>
        <taxon>Eupercaria</taxon>
        <taxon>Tetraodontiformes</taxon>
        <taxon>Tetradontoidea</taxon>
        <taxon>Tetraodontidae</taxon>
        <taxon>Takifugu</taxon>
    </lineage>
</organism>
<keyword evidence="2" id="KW-1185">Reference proteome</keyword>
<reference evidence="1 2" key="1">
    <citation type="submission" date="2019-04" db="EMBL/GenBank/DDBJ databases">
        <title>Chromosome genome assembly for Takifugu flavidus.</title>
        <authorList>
            <person name="Xiao S."/>
        </authorList>
    </citation>
    <scope>NUCLEOTIDE SEQUENCE [LARGE SCALE GENOMIC DNA]</scope>
    <source>
        <strain evidence="1">HTHZ2018</strain>
        <tissue evidence="1">Muscle</tissue>
    </source>
</reference>